<dbReference type="InterPro" id="IPR002509">
    <property type="entry name" value="NODB_dom"/>
</dbReference>
<feature type="domain" description="NodB homology" evidence="5">
    <location>
        <begin position="145"/>
        <end position="274"/>
    </location>
</feature>
<dbReference type="Pfam" id="PF01522">
    <property type="entry name" value="Polysacc_deac_1"/>
    <property type="match status" value="1"/>
</dbReference>
<dbReference type="InterPro" id="IPR051398">
    <property type="entry name" value="Polysacch_Deacetylase"/>
</dbReference>
<evidence type="ECO:0000313" key="7">
    <source>
        <dbReference type="Proteomes" id="UP000253034"/>
    </source>
</evidence>
<dbReference type="SUPFAM" id="SSF88713">
    <property type="entry name" value="Glycoside hydrolase/deacetylase"/>
    <property type="match status" value="1"/>
</dbReference>
<evidence type="ECO:0000256" key="3">
    <source>
        <dbReference type="SAM" id="MobiDB-lite"/>
    </source>
</evidence>
<feature type="region of interest" description="Disordered" evidence="3">
    <location>
        <begin position="32"/>
        <end position="76"/>
    </location>
</feature>
<sequence>MKKAAAGVILAFSMAFLLSGCAGNTKFQDSNTKTEVENQASTAPSVTQGVQQGSSGDEASTGGDAKGGEEPIDLSKVKPNESGKIMVVMFHNFVEEYKSGDKEYTTTFALFEKLLEDLYGRGYRLISMKDYIENNIDVPAGCIPMVFTFDDGSAGQFNLIEENGRLVANRKSAVGVMEEFNKKHPDFGFKATFYVNLGGSTFSGKGTISERLSYLIDKGFEIGNHTLNHSNLRSIDSSRGIMEEVGGNQKALLESVPGYKMESLALPLGRSAKKELKQYVIKGEYDGVAYENKCILLVGANPAPSPVSKKLDLMSLPRVRAAGIKTVDADLEWWLENISEGEQYISDGNPDTVTLPSGKEDSIDKDKLKGKQLVVY</sequence>
<evidence type="ECO:0000259" key="5">
    <source>
        <dbReference type="Pfam" id="PF01522"/>
    </source>
</evidence>
<dbReference type="GO" id="GO:0016810">
    <property type="term" value="F:hydrolase activity, acting on carbon-nitrogen (but not peptide) bonds"/>
    <property type="evidence" value="ECO:0007669"/>
    <property type="project" value="InterPro"/>
</dbReference>
<feature type="chain" id="PRO_5039257193" evidence="4">
    <location>
        <begin position="23"/>
        <end position="376"/>
    </location>
</feature>
<keyword evidence="7" id="KW-1185">Reference proteome</keyword>
<comment type="caution">
    <text evidence="6">The sequence shown here is derived from an EMBL/GenBank/DDBJ whole genome shotgun (WGS) entry which is preliminary data.</text>
</comment>
<gene>
    <name evidence="6" type="ORF">DFR58_11130</name>
</gene>
<organism evidence="6 7">
    <name type="scientific">Anaerobacterium chartisolvens</name>
    <dbReference type="NCBI Taxonomy" id="1297424"/>
    <lineage>
        <taxon>Bacteria</taxon>
        <taxon>Bacillati</taxon>
        <taxon>Bacillota</taxon>
        <taxon>Clostridia</taxon>
        <taxon>Eubacteriales</taxon>
        <taxon>Oscillospiraceae</taxon>
        <taxon>Anaerobacterium</taxon>
    </lineage>
</organism>
<feature type="signal peptide" evidence="4">
    <location>
        <begin position="1"/>
        <end position="22"/>
    </location>
</feature>
<dbReference type="PANTHER" id="PTHR34216">
    <property type="match status" value="1"/>
</dbReference>
<proteinExistence type="predicted"/>
<evidence type="ECO:0000256" key="1">
    <source>
        <dbReference type="ARBA" id="ARBA00004613"/>
    </source>
</evidence>
<feature type="compositionally biased region" description="Basic and acidic residues" evidence="3">
    <location>
        <begin position="66"/>
        <end position="76"/>
    </location>
</feature>
<dbReference type="GO" id="GO:0005975">
    <property type="term" value="P:carbohydrate metabolic process"/>
    <property type="evidence" value="ECO:0007669"/>
    <property type="project" value="InterPro"/>
</dbReference>
<evidence type="ECO:0000256" key="4">
    <source>
        <dbReference type="SAM" id="SignalP"/>
    </source>
</evidence>
<dbReference type="EMBL" id="QPJT01000011">
    <property type="protein sequence ID" value="RCX16287.1"/>
    <property type="molecule type" value="Genomic_DNA"/>
</dbReference>
<evidence type="ECO:0000313" key="6">
    <source>
        <dbReference type="EMBL" id="RCX16287.1"/>
    </source>
</evidence>
<comment type="subcellular location">
    <subcellularLocation>
        <location evidence="1">Secreted</location>
    </subcellularLocation>
</comment>
<dbReference type="RefSeq" id="WP_242987554.1">
    <property type="nucleotide sequence ID" value="NZ_QPJT01000011.1"/>
</dbReference>
<dbReference type="PROSITE" id="PS51257">
    <property type="entry name" value="PROKAR_LIPOPROTEIN"/>
    <property type="match status" value="1"/>
</dbReference>
<keyword evidence="2 4" id="KW-0732">Signal</keyword>
<dbReference type="PANTHER" id="PTHR34216:SF3">
    <property type="entry name" value="POLY-BETA-1,6-N-ACETYL-D-GLUCOSAMINE N-DEACETYLASE"/>
    <property type="match status" value="1"/>
</dbReference>
<reference evidence="6 7" key="1">
    <citation type="submission" date="2018-07" db="EMBL/GenBank/DDBJ databases">
        <title>Genomic Encyclopedia of Type Strains, Phase IV (KMG-IV): sequencing the most valuable type-strain genomes for metagenomic binning, comparative biology and taxonomic classification.</title>
        <authorList>
            <person name="Goeker M."/>
        </authorList>
    </citation>
    <scope>NUCLEOTIDE SEQUENCE [LARGE SCALE GENOMIC DNA]</scope>
    <source>
        <strain evidence="6 7">DSM 27016</strain>
    </source>
</reference>
<protein>
    <submittedName>
        <fullName evidence="6">Polysaccharide deacetylase</fullName>
    </submittedName>
</protein>
<dbReference type="Gene3D" id="3.20.20.370">
    <property type="entry name" value="Glycoside hydrolase/deacetylase"/>
    <property type="match status" value="1"/>
</dbReference>
<dbReference type="AlphaFoldDB" id="A0A369B6Y0"/>
<dbReference type="InterPro" id="IPR011330">
    <property type="entry name" value="Glyco_hydro/deAcase_b/a-brl"/>
</dbReference>
<dbReference type="GO" id="GO:0005576">
    <property type="term" value="C:extracellular region"/>
    <property type="evidence" value="ECO:0007669"/>
    <property type="project" value="UniProtKB-SubCell"/>
</dbReference>
<accession>A0A369B6Y0</accession>
<evidence type="ECO:0000256" key="2">
    <source>
        <dbReference type="ARBA" id="ARBA00022729"/>
    </source>
</evidence>
<feature type="compositionally biased region" description="Polar residues" evidence="3">
    <location>
        <begin position="32"/>
        <end position="58"/>
    </location>
</feature>
<dbReference type="Proteomes" id="UP000253034">
    <property type="component" value="Unassembled WGS sequence"/>
</dbReference>
<name>A0A369B6Y0_9FIRM</name>